<name>A0ABV6DQZ1_9BACL</name>
<gene>
    <name evidence="1" type="ORF">ACFFK0_21985</name>
</gene>
<dbReference type="Pfam" id="PF08922">
    <property type="entry name" value="DUF1905"/>
    <property type="match status" value="1"/>
</dbReference>
<dbReference type="InterPro" id="IPR015018">
    <property type="entry name" value="DUF1905"/>
</dbReference>
<dbReference type="Gene3D" id="2.40.30.100">
    <property type="entry name" value="AF2212/PG0164-like"/>
    <property type="match status" value="1"/>
</dbReference>
<comment type="caution">
    <text evidence="1">The sequence shown here is derived from an EMBL/GenBank/DDBJ whole genome shotgun (WGS) entry which is preliminary data.</text>
</comment>
<dbReference type="SUPFAM" id="SSF141694">
    <property type="entry name" value="AF2212/PG0164-like"/>
    <property type="match status" value="1"/>
</dbReference>
<dbReference type="Pfam" id="PF13376">
    <property type="entry name" value="OmdA"/>
    <property type="match status" value="1"/>
</dbReference>
<keyword evidence="2" id="KW-1185">Reference proteome</keyword>
<evidence type="ECO:0000313" key="2">
    <source>
        <dbReference type="Proteomes" id="UP001589776"/>
    </source>
</evidence>
<sequence>MKKFVAELIRPPGTGTWTYLNVPFAVEEEFGVRTRVPVKGTIGGVPFRSSLMPQGGGLHILVVPGDIRDRLGVQSGDSVEVELERDDEVRTVEVPDDMAAALAKQAEANEAFTRMSYSRQKEYVVWIEAAKRAVTRASRIAKAMELLAQGKPLK</sequence>
<accession>A0ABV6DQZ1</accession>
<evidence type="ECO:0000313" key="1">
    <source>
        <dbReference type="EMBL" id="MFC0215070.1"/>
    </source>
</evidence>
<proteinExistence type="predicted"/>
<dbReference type="RefSeq" id="WP_377472511.1">
    <property type="nucleotide sequence ID" value="NZ_JBHLWN010000081.1"/>
</dbReference>
<reference evidence="1 2" key="1">
    <citation type="submission" date="2024-09" db="EMBL/GenBank/DDBJ databases">
        <authorList>
            <person name="Sun Q."/>
            <person name="Mori K."/>
        </authorList>
    </citation>
    <scope>NUCLEOTIDE SEQUENCE [LARGE SCALE GENOMIC DNA]</scope>
    <source>
        <strain evidence="1 2">CCM 7759</strain>
    </source>
</reference>
<organism evidence="1 2">
    <name type="scientific">Paenibacillus chartarius</name>
    <dbReference type="NCBI Taxonomy" id="747481"/>
    <lineage>
        <taxon>Bacteria</taxon>
        <taxon>Bacillati</taxon>
        <taxon>Bacillota</taxon>
        <taxon>Bacilli</taxon>
        <taxon>Bacillales</taxon>
        <taxon>Paenibacillaceae</taxon>
        <taxon>Paenibacillus</taxon>
    </lineage>
</organism>
<dbReference type="Proteomes" id="UP001589776">
    <property type="component" value="Unassembled WGS sequence"/>
</dbReference>
<dbReference type="InterPro" id="IPR037079">
    <property type="entry name" value="AF2212/PG0164-like_sf"/>
</dbReference>
<dbReference type="EMBL" id="JBHLWN010000081">
    <property type="protein sequence ID" value="MFC0215070.1"/>
    <property type="molecule type" value="Genomic_DNA"/>
</dbReference>
<protein>
    <submittedName>
        <fullName evidence="1">DUF1905 domain-containing protein</fullName>
    </submittedName>
</protein>